<dbReference type="InterPro" id="IPR003141">
    <property type="entry name" value="Pol/His_phosphatase_N"/>
</dbReference>
<dbReference type="GO" id="GO:0004534">
    <property type="term" value="F:5'-3' RNA exonuclease activity"/>
    <property type="evidence" value="ECO:0007669"/>
    <property type="project" value="TreeGrafter"/>
</dbReference>
<sequence>MIFLLALLGFQLVGCRSTPDEDTRKWYKGNLHTHSYWSDGDEFPEVIMDWYKSHGYHFVALTDHNIFAEGEKWITLNEDSVYQQAFQKYLKKYGDEWVSYKEEEGKTLVKLKTYEEYAPLFEEKERFLMIPAQEISDGYKGKPLHLNVTNLDKIFLPTGGESVAEVLQNNINAVLERRRETGQPMLVHINHPNFRWAITLQDIVKLKGERFFEVYNGHPQVHNMGDGLRMGTERMWDFINIAYIQKEQPLLFGLATDDSHNYHLFGREFSNSGRGWVMVLADSLEPGSLIDALENGDFYATTGVNLDKIQFKDNVLYVKATEEPGVTYTIEFIGCQKGERETEVLASTEGAEASFKVAPDHLFVRAKITSSRKQQNPVEDMVYEMAWVQPVQPE</sequence>
<protein>
    <submittedName>
        <fullName evidence="2">Secreted protein containing PHP domain-likely a phosphoesterase</fullName>
    </submittedName>
</protein>
<accession>R7ZU03</accession>
<gene>
    <name evidence="2" type="ORF">ADIS_1840</name>
</gene>
<dbReference type="STRING" id="1232681.ADIS_1840"/>
<comment type="caution">
    <text evidence="2">The sequence shown here is derived from an EMBL/GenBank/DDBJ whole genome shotgun (WGS) entry which is preliminary data.</text>
</comment>
<dbReference type="EMBL" id="AQHR01000050">
    <property type="protein sequence ID" value="EON77621.1"/>
    <property type="molecule type" value="Genomic_DNA"/>
</dbReference>
<name>R7ZU03_9BACT</name>
<evidence type="ECO:0000259" key="1">
    <source>
        <dbReference type="SMART" id="SM00481"/>
    </source>
</evidence>
<dbReference type="AlphaFoldDB" id="R7ZU03"/>
<feature type="domain" description="Polymerase/histidinol phosphatase N-terminal" evidence="1">
    <location>
        <begin position="29"/>
        <end position="78"/>
    </location>
</feature>
<organism evidence="2 3">
    <name type="scientific">Lunatimonas lonarensis</name>
    <dbReference type="NCBI Taxonomy" id="1232681"/>
    <lineage>
        <taxon>Bacteria</taxon>
        <taxon>Pseudomonadati</taxon>
        <taxon>Bacteroidota</taxon>
        <taxon>Cytophagia</taxon>
        <taxon>Cytophagales</taxon>
        <taxon>Cyclobacteriaceae</taxon>
    </lineage>
</organism>
<dbReference type="GO" id="GO:0035312">
    <property type="term" value="F:5'-3' DNA exonuclease activity"/>
    <property type="evidence" value="ECO:0007669"/>
    <property type="project" value="TreeGrafter"/>
</dbReference>
<dbReference type="PANTHER" id="PTHR42924">
    <property type="entry name" value="EXONUCLEASE"/>
    <property type="match status" value="1"/>
</dbReference>
<dbReference type="InterPro" id="IPR052018">
    <property type="entry name" value="PHP_domain"/>
</dbReference>
<dbReference type="InterPro" id="IPR016195">
    <property type="entry name" value="Pol/histidinol_Pase-like"/>
</dbReference>
<dbReference type="PANTHER" id="PTHR42924:SF11">
    <property type="entry name" value="POLYMERASE_HISTIDINOL PHOSPHATASE N-TERMINAL DOMAIN-CONTAINING PROTEIN"/>
    <property type="match status" value="1"/>
</dbReference>
<dbReference type="SMART" id="SM00481">
    <property type="entry name" value="POLIIIAc"/>
    <property type="match status" value="1"/>
</dbReference>
<dbReference type="Gene3D" id="3.20.20.140">
    <property type="entry name" value="Metal-dependent hydrolases"/>
    <property type="match status" value="1"/>
</dbReference>
<dbReference type="SUPFAM" id="SSF89550">
    <property type="entry name" value="PHP domain-like"/>
    <property type="match status" value="1"/>
</dbReference>
<dbReference type="PATRIC" id="fig|1288963.3.peg.1829"/>
<evidence type="ECO:0000313" key="2">
    <source>
        <dbReference type="EMBL" id="EON77621.1"/>
    </source>
</evidence>
<dbReference type="Proteomes" id="UP000013909">
    <property type="component" value="Unassembled WGS sequence"/>
</dbReference>
<proteinExistence type="predicted"/>
<evidence type="ECO:0000313" key="3">
    <source>
        <dbReference type="Proteomes" id="UP000013909"/>
    </source>
</evidence>
<reference evidence="2 3" key="1">
    <citation type="submission" date="2013-02" db="EMBL/GenBank/DDBJ databases">
        <title>A novel strain isolated from Lonar lake, Maharashtra, India.</title>
        <authorList>
            <person name="Singh A."/>
        </authorList>
    </citation>
    <scope>NUCLEOTIDE SEQUENCE [LARGE SCALE GENOMIC DNA]</scope>
    <source>
        <strain evidence="2 3">AK24</strain>
    </source>
</reference>
<keyword evidence="3" id="KW-1185">Reference proteome</keyword>